<comment type="caution">
    <text evidence="3">The sequence shown here is derived from an EMBL/GenBank/DDBJ whole genome shotgun (WGS) entry which is preliminary data.</text>
</comment>
<dbReference type="Gene3D" id="2.40.50.90">
    <property type="match status" value="1"/>
</dbReference>
<evidence type="ECO:0000313" key="4">
    <source>
        <dbReference type="Proteomes" id="UP000257706"/>
    </source>
</evidence>
<dbReference type="SMART" id="SM00318">
    <property type="entry name" value="SNc"/>
    <property type="match status" value="1"/>
</dbReference>
<dbReference type="AlphaFoldDB" id="A0A3B9IJB1"/>
<sequence length="161" mass="17305">MRRTGAACAAALAVALASPHALARELAGEARVIDGDTLEVAGERVRLYGIDAQETDQICTDGEGRPWACGVAAGEALRALTQGREVVCVVTGRDRYKRTLALCQANGEDLGARLVRDGLALAYRRYSGLYLTPEADARAAGRGLWAGRFTPPEVWRHRGRQ</sequence>
<dbReference type="InterPro" id="IPR035437">
    <property type="entry name" value="SNase_OB-fold_sf"/>
</dbReference>
<keyword evidence="1" id="KW-0732">Signal</keyword>
<dbReference type="InterPro" id="IPR016071">
    <property type="entry name" value="Staphylococal_nuclease_OB-fold"/>
</dbReference>
<reference evidence="3 4" key="1">
    <citation type="journal article" date="2018" name="Nat. Biotechnol.">
        <title>A standardized bacterial taxonomy based on genome phylogeny substantially revises the tree of life.</title>
        <authorList>
            <person name="Parks D.H."/>
            <person name="Chuvochina M."/>
            <person name="Waite D.W."/>
            <person name="Rinke C."/>
            <person name="Skarshewski A."/>
            <person name="Chaumeil P.A."/>
            <person name="Hugenholtz P."/>
        </authorList>
    </citation>
    <scope>NUCLEOTIDE SEQUENCE [LARGE SCALE GENOMIC DNA]</scope>
    <source>
        <strain evidence="3">UBA8739</strain>
    </source>
</reference>
<dbReference type="SUPFAM" id="SSF50199">
    <property type="entry name" value="Staphylococcal nuclease"/>
    <property type="match status" value="1"/>
</dbReference>
<evidence type="ECO:0000256" key="1">
    <source>
        <dbReference type="SAM" id="SignalP"/>
    </source>
</evidence>
<proteinExistence type="predicted"/>
<evidence type="ECO:0000313" key="3">
    <source>
        <dbReference type="EMBL" id="HAE47885.1"/>
    </source>
</evidence>
<protein>
    <recommendedName>
        <fullName evidence="2">TNase-like domain-containing protein</fullName>
    </recommendedName>
</protein>
<feature type="domain" description="TNase-like" evidence="2">
    <location>
        <begin position="23"/>
        <end position="147"/>
    </location>
</feature>
<feature type="signal peptide" evidence="1">
    <location>
        <begin position="1"/>
        <end position="23"/>
    </location>
</feature>
<name>A0A3B9IJB1_9PROT</name>
<dbReference type="PANTHER" id="PTHR12302">
    <property type="entry name" value="EBNA2 BINDING PROTEIN P100"/>
    <property type="match status" value="1"/>
</dbReference>
<dbReference type="PROSITE" id="PS50830">
    <property type="entry name" value="TNASE_3"/>
    <property type="match status" value="1"/>
</dbReference>
<evidence type="ECO:0000259" key="2">
    <source>
        <dbReference type="PROSITE" id="PS50830"/>
    </source>
</evidence>
<dbReference type="Pfam" id="PF00565">
    <property type="entry name" value="SNase"/>
    <property type="match status" value="1"/>
</dbReference>
<gene>
    <name evidence="3" type="ORF">DCK97_10735</name>
</gene>
<feature type="chain" id="PRO_5017827778" description="TNase-like domain-containing protein" evidence="1">
    <location>
        <begin position="24"/>
        <end position="161"/>
    </location>
</feature>
<accession>A0A3B9IJB1</accession>
<dbReference type="Proteomes" id="UP000257706">
    <property type="component" value="Unassembled WGS sequence"/>
</dbReference>
<dbReference type="PANTHER" id="PTHR12302:SF26">
    <property type="entry name" value="BLR1266 PROTEIN"/>
    <property type="match status" value="1"/>
</dbReference>
<dbReference type="EMBL" id="DMAI01000160">
    <property type="protein sequence ID" value="HAE47885.1"/>
    <property type="molecule type" value="Genomic_DNA"/>
</dbReference>
<organism evidence="3 4">
    <name type="scientific">Tistrella mobilis</name>
    <dbReference type="NCBI Taxonomy" id="171437"/>
    <lineage>
        <taxon>Bacteria</taxon>
        <taxon>Pseudomonadati</taxon>
        <taxon>Pseudomonadota</taxon>
        <taxon>Alphaproteobacteria</taxon>
        <taxon>Geminicoccales</taxon>
        <taxon>Geminicoccaceae</taxon>
        <taxon>Tistrella</taxon>
    </lineage>
</organism>